<name>A0AAV4TG48_CAEEX</name>
<evidence type="ECO:0000313" key="4">
    <source>
        <dbReference type="Proteomes" id="UP001054945"/>
    </source>
</evidence>
<evidence type="ECO:0000256" key="2">
    <source>
        <dbReference type="ARBA" id="ARBA00022803"/>
    </source>
</evidence>
<dbReference type="PANTHER" id="PTHR14027:SF2">
    <property type="entry name" value="RNA POLYMERASE-ASSOCIATED PROTEIN CTR9 HOMOLOG"/>
    <property type="match status" value="1"/>
</dbReference>
<accession>A0AAV4TG48</accession>
<proteinExistence type="predicted"/>
<dbReference type="GO" id="GO:0006368">
    <property type="term" value="P:transcription elongation by RNA polymerase II"/>
    <property type="evidence" value="ECO:0007669"/>
    <property type="project" value="TreeGrafter"/>
</dbReference>
<organism evidence="3 4">
    <name type="scientific">Caerostris extrusa</name>
    <name type="common">Bark spider</name>
    <name type="synonym">Caerostris bankana</name>
    <dbReference type="NCBI Taxonomy" id="172846"/>
    <lineage>
        <taxon>Eukaryota</taxon>
        <taxon>Metazoa</taxon>
        <taxon>Ecdysozoa</taxon>
        <taxon>Arthropoda</taxon>
        <taxon>Chelicerata</taxon>
        <taxon>Arachnida</taxon>
        <taxon>Araneae</taxon>
        <taxon>Araneomorphae</taxon>
        <taxon>Entelegynae</taxon>
        <taxon>Araneoidea</taxon>
        <taxon>Araneidae</taxon>
        <taxon>Caerostris</taxon>
    </lineage>
</organism>
<protein>
    <submittedName>
        <fullName evidence="3">RNA polymerase-associated protein CTR9 homolog</fullName>
    </submittedName>
</protein>
<dbReference type="PANTHER" id="PTHR14027">
    <property type="entry name" value="RNA POLYMERASE-ASSOCIATED PROTEIN CTR9"/>
    <property type="match status" value="1"/>
</dbReference>
<dbReference type="GO" id="GO:0000993">
    <property type="term" value="F:RNA polymerase II complex binding"/>
    <property type="evidence" value="ECO:0007669"/>
    <property type="project" value="TreeGrafter"/>
</dbReference>
<evidence type="ECO:0000256" key="1">
    <source>
        <dbReference type="ARBA" id="ARBA00022737"/>
    </source>
</evidence>
<dbReference type="GO" id="GO:0006355">
    <property type="term" value="P:regulation of DNA-templated transcription"/>
    <property type="evidence" value="ECO:0007669"/>
    <property type="project" value="InterPro"/>
</dbReference>
<evidence type="ECO:0000313" key="3">
    <source>
        <dbReference type="EMBL" id="GIY45139.1"/>
    </source>
</evidence>
<keyword evidence="2" id="KW-0802">TPR repeat</keyword>
<keyword evidence="1" id="KW-0677">Repeat</keyword>
<dbReference type="AlphaFoldDB" id="A0AAV4TG48"/>
<dbReference type="GO" id="GO:0016593">
    <property type="term" value="C:Cdc73/Paf1 complex"/>
    <property type="evidence" value="ECO:0007669"/>
    <property type="project" value="TreeGrafter"/>
</dbReference>
<gene>
    <name evidence="3" type="primary">ctr9</name>
    <name evidence="3" type="ORF">CEXT_80451</name>
</gene>
<reference evidence="3 4" key="1">
    <citation type="submission" date="2021-06" db="EMBL/GenBank/DDBJ databases">
        <title>Caerostris extrusa draft genome.</title>
        <authorList>
            <person name="Kono N."/>
            <person name="Arakawa K."/>
        </authorList>
    </citation>
    <scope>NUCLEOTIDE SEQUENCE [LARGE SCALE GENOMIC DNA]</scope>
</reference>
<sequence>MSNSIEIPLRDTEEVIELKFDQLPEGDEVLGILRQEQATLDLWVKIATEYYRQGKYDDFVKILDASTSDANLNYPNMEKDQMAAFDKLSAYYVQQASKEKDREKKRELFTKATLLYTTADKIIMYDLRITCWAEPTSVCLKVIKWIKLMLNSILFESIYKQHPFSSWKSLHCF</sequence>
<keyword evidence="4" id="KW-1185">Reference proteome</keyword>
<dbReference type="InterPro" id="IPR031101">
    <property type="entry name" value="Ctr9"/>
</dbReference>
<comment type="caution">
    <text evidence="3">The sequence shown here is derived from an EMBL/GenBank/DDBJ whole genome shotgun (WGS) entry which is preliminary data.</text>
</comment>
<dbReference type="EMBL" id="BPLR01011239">
    <property type="protein sequence ID" value="GIY45139.1"/>
    <property type="molecule type" value="Genomic_DNA"/>
</dbReference>
<dbReference type="Proteomes" id="UP001054945">
    <property type="component" value="Unassembled WGS sequence"/>
</dbReference>